<dbReference type="FunFam" id="1.10.230.10:FF:000002">
    <property type="entry name" value="Citrate synthase"/>
    <property type="match status" value="1"/>
</dbReference>
<proteinExistence type="inferred from homology"/>
<organism evidence="12 13">
    <name type="scientific">Sulfidibacter corallicola</name>
    <dbReference type="NCBI Taxonomy" id="2818388"/>
    <lineage>
        <taxon>Bacteria</taxon>
        <taxon>Pseudomonadati</taxon>
        <taxon>Acidobacteriota</taxon>
        <taxon>Holophagae</taxon>
        <taxon>Acanthopleuribacterales</taxon>
        <taxon>Acanthopleuribacteraceae</taxon>
        <taxon>Sulfidibacter</taxon>
    </lineage>
</organism>
<dbReference type="InterPro" id="IPR010953">
    <property type="entry name" value="Citrate_synthase_typ-I"/>
</dbReference>
<dbReference type="InterPro" id="IPR024176">
    <property type="entry name" value="Citrate_synthase_bac-typ"/>
</dbReference>
<evidence type="ECO:0000256" key="3">
    <source>
        <dbReference type="ARBA" id="ARBA00022532"/>
    </source>
</evidence>
<dbReference type="PANTHER" id="PTHR42871">
    <property type="entry name" value="CITRATE SYNTHASE"/>
    <property type="match status" value="1"/>
</dbReference>
<sequence>MEQAELQYGSSKISLPVVEGSEGERALDISKLRAQTGMITLDPGYVNTGSCESNITFIDGEKGILRYRGYPIEDVCDKTDFIETAYLVIYGRLPDQNEYDKFRDDIAEHSLPHKGLAKMFEAFPKDAHPMALLASVLPSMYAYYPYDENDPEQVDKAILRLLGKVPVLASWVYRKLRGWPLNYSNPDLSYAANFLNLTFSTPSNRFKLDPDIVKALDLLLILHADHEQNCSAASVRMVGSSQVNLYAAIAAGMCSLWGPLHGGANQKVLEMLDMIQRDGGDIDKYLELAKDKESGFRLMGFGHRVYKNFDPRAHIIKKHADRVLSKLGINDPLLNLAKKLEEAALNDPYFAERKLYPNVDFYSGIIYKAMGIPTEMFTVMFAIGRLPGWIAQWREMQRDPSLRIGRPRQVYQGETERELSSRVKNHH</sequence>
<dbReference type="Gene3D" id="1.10.580.10">
    <property type="entry name" value="Citrate Synthase, domain 1"/>
    <property type="match status" value="1"/>
</dbReference>
<evidence type="ECO:0000256" key="8">
    <source>
        <dbReference type="PIRSR" id="PIRSR001369-1"/>
    </source>
</evidence>
<dbReference type="Gene3D" id="2.20.28.60">
    <property type="match status" value="1"/>
</dbReference>
<dbReference type="NCBIfam" id="NF004126">
    <property type="entry name" value="PRK05614.1"/>
    <property type="match status" value="1"/>
</dbReference>
<feature type="region of interest" description="Disordered" evidence="11">
    <location>
        <begin position="404"/>
        <end position="427"/>
    </location>
</feature>
<comment type="pathway">
    <text evidence="1 9">Carbohydrate metabolism; tricarboxylic acid cycle; isocitrate from oxaloacetate: step 1/2.</text>
</comment>
<name>A0A8A4TFV6_SULCO</name>
<keyword evidence="3 9" id="KW-0816">Tricarboxylic acid cycle</keyword>
<evidence type="ECO:0000256" key="9">
    <source>
        <dbReference type="RuleBase" id="RU003370"/>
    </source>
</evidence>
<feature type="active site" evidence="8">
    <location>
        <position position="360"/>
    </location>
</feature>
<feature type="active site" evidence="8">
    <location>
        <position position="303"/>
    </location>
</feature>
<accession>A0A8A4TFV6</accession>
<dbReference type="InterPro" id="IPR002020">
    <property type="entry name" value="Citrate_synthase"/>
</dbReference>
<dbReference type="SUPFAM" id="SSF48256">
    <property type="entry name" value="Citrate synthase"/>
    <property type="match status" value="1"/>
</dbReference>
<dbReference type="KEGG" id="scor:J3U87_21010"/>
<dbReference type="InterPro" id="IPR019810">
    <property type="entry name" value="Citrate_synthase_AS"/>
</dbReference>
<dbReference type="CDD" id="cd06114">
    <property type="entry name" value="EcCS_like"/>
    <property type="match status" value="1"/>
</dbReference>
<dbReference type="PANTHER" id="PTHR42871:SF1">
    <property type="entry name" value="CITRATE SYNTHASE"/>
    <property type="match status" value="1"/>
</dbReference>
<dbReference type="InterPro" id="IPR016142">
    <property type="entry name" value="Citrate_synth-like_lrg_a-sub"/>
</dbReference>
<reference evidence="12" key="1">
    <citation type="submission" date="2021-03" db="EMBL/GenBank/DDBJ databases">
        <title>Acanthopleuribacteraceae sp. M133.</title>
        <authorList>
            <person name="Wang G."/>
        </authorList>
    </citation>
    <scope>NUCLEOTIDE SEQUENCE</scope>
    <source>
        <strain evidence="12">M133</strain>
    </source>
</reference>
<evidence type="ECO:0000256" key="1">
    <source>
        <dbReference type="ARBA" id="ARBA00004751"/>
    </source>
</evidence>
<keyword evidence="13" id="KW-1185">Reference proteome</keyword>
<comment type="similarity">
    <text evidence="2 7 10">Belongs to the citrate synthase family.</text>
</comment>
<dbReference type="UniPathway" id="UPA00223">
    <property type="reaction ID" value="UER00717"/>
</dbReference>
<evidence type="ECO:0000256" key="5">
    <source>
        <dbReference type="ARBA" id="ARBA00049288"/>
    </source>
</evidence>
<dbReference type="Pfam" id="PF00285">
    <property type="entry name" value="Citrate_synt"/>
    <property type="match status" value="1"/>
</dbReference>
<dbReference type="GO" id="GO:0006099">
    <property type="term" value="P:tricarboxylic acid cycle"/>
    <property type="evidence" value="ECO:0007669"/>
    <property type="project" value="UniProtKB-UniRule"/>
</dbReference>
<dbReference type="GO" id="GO:0036440">
    <property type="term" value="F:citrate synthase activity"/>
    <property type="evidence" value="ECO:0007669"/>
    <property type="project" value="UniProtKB-EC"/>
</dbReference>
<evidence type="ECO:0000256" key="4">
    <source>
        <dbReference type="ARBA" id="ARBA00022679"/>
    </source>
</evidence>
<keyword evidence="4 7" id="KW-0808">Transferase</keyword>
<evidence type="ECO:0000313" key="12">
    <source>
        <dbReference type="EMBL" id="QTD48072.1"/>
    </source>
</evidence>
<dbReference type="EMBL" id="CP071793">
    <property type="protein sequence ID" value="QTD48072.1"/>
    <property type="molecule type" value="Genomic_DNA"/>
</dbReference>
<dbReference type="Proteomes" id="UP000663929">
    <property type="component" value="Chromosome"/>
</dbReference>
<dbReference type="PIRSF" id="PIRSF001369">
    <property type="entry name" value="Citrate_synth"/>
    <property type="match status" value="1"/>
</dbReference>
<dbReference type="AlphaFoldDB" id="A0A8A4TFV6"/>
<evidence type="ECO:0000313" key="13">
    <source>
        <dbReference type="Proteomes" id="UP000663929"/>
    </source>
</evidence>
<evidence type="ECO:0000256" key="7">
    <source>
        <dbReference type="PIRNR" id="PIRNR001369"/>
    </source>
</evidence>
<evidence type="ECO:0000256" key="6">
    <source>
        <dbReference type="NCBIfam" id="TIGR01798"/>
    </source>
</evidence>
<dbReference type="InterPro" id="IPR016143">
    <property type="entry name" value="Citrate_synth-like_sm_a-sub"/>
</dbReference>
<dbReference type="GO" id="GO:0005737">
    <property type="term" value="C:cytoplasm"/>
    <property type="evidence" value="ECO:0007669"/>
    <property type="project" value="InterPro"/>
</dbReference>
<dbReference type="NCBIfam" id="TIGR01798">
    <property type="entry name" value="cit_synth_I"/>
    <property type="match status" value="1"/>
</dbReference>
<dbReference type="RefSeq" id="WP_237377734.1">
    <property type="nucleotide sequence ID" value="NZ_CP071793.1"/>
</dbReference>
<keyword evidence="12" id="KW-0012">Acyltransferase</keyword>
<evidence type="ECO:0000256" key="11">
    <source>
        <dbReference type="SAM" id="MobiDB-lite"/>
    </source>
</evidence>
<dbReference type="InterPro" id="IPR036969">
    <property type="entry name" value="Citrate_synthase_sf"/>
</dbReference>
<dbReference type="PROSITE" id="PS00480">
    <property type="entry name" value="CITRATE_SYNTHASE"/>
    <property type="match status" value="1"/>
</dbReference>
<gene>
    <name evidence="12" type="ORF">J3U87_21010</name>
</gene>
<protein>
    <recommendedName>
        <fullName evidence="6 7">Citrate synthase</fullName>
    </recommendedName>
</protein>
<evidence type="ECO:0000256" key="2">
    <source>
        <dbReference type="ARBA" id="ARBA00010566"/>
    </source>
</evidence>
<comment type="catalytic activity">
    <reaction evidence="5 9">
        <text>oxaloacetate + acetyl-CoA + H2O = citrate + CoA + H(+)</text>
        <dbReference type="Rhea" id="RHEA:16845"/>
        <dbReference type="ChEBI" id="CHEBI:15377"/>
        <dbReference type="ChEBI" id="CHEBI:15378"/>
        <dbReference type="ChEBI" id="CHEBI:16452"/>
        <dbReference type="ChEBI" id="CHEBI:16947"/>
        <dbReference type="ChEBI" id="CHEBI:57287"/>
        <dbReference type="ChEBI" id="CHEBI:57288"/>
        <dbReference type="EC" id="2.3.3.16"/>
    </reaction>
</comment>
<dbReference type="PRINTS" id="PR00143">
    <property type="entry name" value="CITRTSNTHASE"/>
</dbReference>
<dbReference type="Gene3D" id="1.10.230.10">
    <property type="entry name" value="Cytochrome P450-Terp, domain 2"/>
    <property type="match status" value="1"/>
</dbReference>
<evidence type="ECO:0000256" key="10">
    <source>
        <dbReference type="RuleBase" id="RU003406"/>
    </source>
</evidence>